<dbReference type="InterPro" id="IPR002575">
    <property type="entry name" value="Aminoglycoside_PTrfase"/>
</dbReference>
<dbReference type="InterPro" id="IPR011009">
    <property type="entry name" value="Kinase-like_dom_sf"/>
</dbReference>
<reference evidence="2" key="1">
    <citation type="submission" date="2021-03" db="EMBL/GenBank/DDBJ databases">
        <authorList>
            <person name="Kanchanasin P."/>
            <person name="Saeng-In P."/>
            <person name="Phongsopitanun W."/>
            <person name="Yuki M."/>
            <person name="Kudo T."/>
            <person name="Ohkuma M."/>
            <person name="Tanasupawat S."/>
        </authorList>
    </citation>
    <scope>NUCLEOTIDE SEQUENCE</scope>
    <source>
        <strain evidence="2">GKU 128</strain>
    </source>
</reference>
<dbReference type="PANTHER" id="PTHR21310:SF42">
    <property type="entry name" value="BIFUNCTIONAL AAC_APH"/>
    <property type="match status" value="1"/>
</dbReference>
<protein>
    <submittedName>
        <fullName evidence="2">Phosphotransferase</fullName>
    </submittedName>
</protein>
<accession>A0A939PNJ3</accession>
<sequence>MFLVLRNGTTSVLGSSAISGQQVRASSYWRVRRVPSVTVSGGSGPDWAPERVVTEDEAAALVGERFPQLRGAVARRLATGWDNTVMRVGDDWIFRFPRRQIAVPGVTREIAVLPRLAPRLPLPIPVPSLAAPEGMETFPWPFWGGRLVPGRELAESRLGEDEREAAGRGIGAFLRALHDPALVAEVGADLPYDPLRRGEPAVRAPMALERLDGLAKAGVWSRDPGVERFLAEAANAAAPGGPGVVSHGDLHVRHLLVDEAGRASGVIDWGDLCVADPAVDLSLAYAGFSGRARATLLAEYGSEPSAVAARTLAIFICSVLAAYAADEGRERLLAEALAGIRRSVGD</sequence>
<dbReference type="PANTHER" id="PTHR21310">
    <property type="entry name" value="AMINOGLYCOSIDE PHOSPHOTRANSFERASE-RELATED-RELATED"/>
    <property type="match status" value="1"/>
</dbReference>
<dbReference type="SUPFAM" id="SSF56112">
    <property type="entry name" value="Protein kinase-like (PK-like)"/>
    <property type="match status" value="1"/>
</dbReference>
<feature type="domain" description="Aminoglycoside phosphotransferase" evidence="1">
    <location>
        <begin position="74"/>
        <end position="303"/>
    </location>
</feature>
<evidence type="ECO:0000259" key="1">
    <source>
        <dbReference type="Pfam" id="PF01636"/>
    </source>
</evidence>
<comment type="caution">
    <text evidence="2">The sequence shown here is derived from an EMBL/GenBank/DDBJ whole genome shotgun (WGS) entry which is preliminary data.</text>
</comment>
<dbReference type="Pfam" id="PF01636">
    <property type="entry name" value="APH"/>
    <property type="match status" value="1"/>
</dbReference>
<evidence type="ECO:0000313" key="3">
    <source>
        <dbReference type="Proteomes" id="UP000669179"/>
    </source>
</evidence>
<proteinExistence type="predicted"/>
<keyword evidence="3" id="KW-1185">Reference proteome</keyword>
<name>A0A939PNJ3_9ACTN</name>
<organism evidence="2 3">
    <name type="scientific">Actinomadura barringtoniae</name>
    <dbReference type="NCBI Taxonomy" id="1427535"/>
    <lineage>
        <taxon>Bacteria</taxon>
        <taxon>Bacillati</taxon>
        <taxon>Actinomycetota</taxon>
        <taxon>Actinomycetes</taxon>
        <taxon>Streptosporangiales</taxon>
        <taxon>Thermomonosporaceae</taxon>
        <taxon>Actinomadura</taxon>
    </lineage>
</organism>
<dbReference type="EMBL" id="JAGEOJ010000020">
    <property type="protein sequence ID" value="MBO2453348.1"/>
    <property type="molecule type" value="Genomic_DNA"/>
</dbReference>
<dbReference type="Gene3D" id="3.90.1200.10">
    <property type="match status" value="1"/>
</dbReference>
<dbReference type="Gene3D" id="3.30.200.20">
    <property type="entry name" value="Phosphorylase Kinase, domain 1"/>
    <property type="match status" value="1"/>
</dbReference>
<dbReference type="Proteomes" id="UP000669179">
    <property type="component" value="Unassembled WGS sequence"/>
</dbReference>
<gene>
    <name evidence="2" type="ORF">J4573_40070</name>
</gene>
<evidence type="ECO:0000313" key="2">
    <source>
        <dbReference type="EMBL" id="MBO2453348.1"/>
    </source>
</evidence>
<dbReference type="InterPro" id="IPR051678">
    <property type="entry name" value="AGP_Transferase"/>
</dbReference>
<dbReference type="AlphaFoldDB" id="A0A939PNJ3"/>